<gene>
    <name evidence="3" type="ORF">AVDCRST_MAG74-66</name>
</gene>
<proteinExistence type="predicted"/>
<dbReference type="Pfam" id="PF13525">
    <property type="entry name" value="YfiO"/>
    <property type="match status" value="1"/>
</dbReference>
<dbReference type="Gene3D" id="1.25.40.10">
    <property type="entry name" value="Tetratricopeptide repeat domain"/>
    <property type="match status" value="1"/>
</dbReference>
<accession>A0A6J4NA25</accession>
<dbReference type="EMBL" id="CADCUR010000007">
    <property type="protein sequence ID" value="CAA9377106.1"/>
    <property type="molecule type" value="Genomic_DNA"/>
</dbReference>
<feature type="domain" description="Outer membrane lipoprotein BamD-like" evidence="2">
    <location>
        <begin position="27"/>
        <end position="150"/>
    </location>
</feature>
<evidence type="ECO:0000259" key="2">
    <source>
        <dbReference type="Pfam" id="PF13525"/>
    </source>
</evidence>
<keyword evidence="1" id="KW-0732">Signal</keyword>
<protein>
    <recommendedName>
        <fullName evidence="2">Outer membrane lipoprotein BamD-like domain-containing protein</fullName>
    </recommendedName>
</protein>
<name>A0A6J4NA25_9BACT</name>
<dbReference type="InterPro" id="IPR011990">
    <property type="entry name" value="TPR-like_helical_dom_sf"/>
</dbReference>
<organism evidence="3">
    <name type="scientific">uncultured Pyrinomonadaceae bacterium</name>
    <dbReference type="NCBI Taxonomy" id="2283094"/>
    <lineage>
        <taxon>Bacteria</taxon>
        <taxon>Pseudomonadati</taxon>
        <taxon>Acidobacteriota</taxon>
        <taxon>Blastocatellia</taxon>
        <taxon>Blastocatellales</taxon>
        <taxon>Pyrinomonadaceae</taxon>
        <taxon>environmental samples</taxon>
    </lineage>
</organism>
<dbReference type="AlphaFoldDB" id="A0A6J4NA25"/>
<evidence type="ECO:0000313" key="3">
    <source>
        <dbReference type="EMBL" id="CAA9377106.1"/>
    </source>
</evidence>
<evidence type="ECO:0000256" key="1">
    <source>
        <dbReference type="ARBA" id="ARBA00022729"/>
    </source>
</evidence>
<dbReference type="InterPro" id="IPR039565">
    <property type="entry name" value="BamD-like"/>
</dbReference>
<sequence length="153" mass="17675">MKRNLLILAIIIFGFSISGNSVFAQKQIEPQIQRDPILEADASHNLEVANQYFKTKKAYKAVLMRFEETFAAYPDFSKMDEFLYLAGMSSFYLSENKGKQKIDTKSEDEKKRFAPEKLREDATAYLAQLVEKYPQSHYKTEAEKALKTLEAKK</sequence>
<reference evidence="3" key="1">
    <citation type="submission" date="2020-02" db="EMBL/GenBank/DDBJ databases">
        <authorList>
            <person name="Meier V. D."/>
        </authorList>
    </citation>
    <scope>NUCLEOTIDE SEQUENCE</scope>
    <source>
        <strain evidence="3">AVDCRST_MAG74</strain>
    </source>
</reference>